<name>A0A938WTQ9_9BACT</name>
<proteinExistence type="predicted"/>
<evidence type="ECO:0000313" key="2">
    <source>
        <dbReference type="Proteomes" id="UP000706891"/>
    </source>
</evidence>
<protein>
    <submittedName>
        <fullName evidence="1">Type IV toxin-antitoxin system AbiEi family antitoxin domain-containing protein</fullName>
    </submittedName>
</protein>
<comment type="caution">
    <text evidence="1">The sequence shown here is derived from an EMBL/GenBank/DDBJ whole genome shotgun (WGS) entry which is preliminary data.</text>
</comment>
<reference evidence="1" key="2">
    <citation type="journal article" date="2021" name="Sci. Rep.">
        <title>The distribution of antibiotic resistance genes in chicken gut microbiota commensals.</title>
        <authorList>
            <person name="Juricova H."/>
            <person name="Matiasovicova J."/>
            <person name="Kubasova T."/>
            <person name="Cejkova D."/>
            <person name="Rychlik I."/>
        </authorList>
    </citation>
    <scope>NUCLEOTIDE SEQUENCE</scope>
    <source>
        <strain evidence="1">An824</strain>
    </source>
</reference>
<gene>
    <name evidence="1" type="ORF">H6A34_11320</name>
</gene>
<organism evidence="1 2">
    <name type="scientific">Marseilla massiliensis</name>
    <dbReference type="NCBI Taxonomy" id="1841864"/>
    <lineage>
        <taxon>Bacteria</taxon>
        <taxon>Pseudomonadati</taxon>
        <taxon>Bacteroidota</taxon>
        <taxon>Bacteroidia</taxon>
        <taxon>Bacteroidales</taxon>
        <taxon>Prevotellaceae</taxon>
        <taxon>Marseilla</taxon>
    </lineage>
</organism>
<accession>A0A938WTQ9</accession>
<dbReference type="EMBL" id="JACJJG010000083">
    <property type="protein sequence ID" value="MBM6674461.1"/>
    <property type="molecule type" value="Genomic_DNA"/>
</dbReference>
<dbReference type="Proteomes" id="UP000706891">
    <property type="component" value="Unassembled WGS sequence"/>
</dbReference>
<dbReference type="Pfam" id="PF20217">
    <property type="entry name" value="DUF6577"/>
    <property type="match status" value="1"/>
</dbReference>
<dbReference type="InterPro" id="IPR046484">
    <property type="entry name" value="DUF6577"/>
</dbReference>
<dbReference type="RefSeq" id="WP_205105607.1">
    <property type="nucleotide sequence ID" value="NZ_JACJJG010000083.1"/>
</dbReference>
<sequence>MTTSEKILNYAAMQGGTFNRKDLIRHIVEKNPDINEGAVDLQVNRLLSSGVLKRSGRGKYMVDGNRLPEFVYLPSEQEQHIFLKLKAKFPLLDMCVWSPRVLASYMLHVPNIAYTFVDVEKDGMETVFHVLQDMRLGRNILFSPSAVDCDRYLTGTDSIVVRQLIGQSPLTEVDGCKVPRIEKILVDALGDNELSFAGGSEIYNIYEYALERNNVNMSKLLRYASRRNRKDKVEHIINSINDDKS</sequence>
<dbReference type="AlphaFoldDB" id="A0A938WTQ9"/>
<keyword evidence="2" id="KW-1185">Reference proteome</keyword>
<evidence type="ECO:0000313" key="1">
    <source>
        <dbReference type="EMBL" id="MBM6674461.1"/>
    </source>
</evidence>
<reference evidence="1" key="1">
    <citation type="submission" date="2020-08" db="EMBL/GenBank/DDBJ databases">
        <authorList>
            <person name="Cejkova D."/>
            <person name="Kubasova T."/>
            <person name="Jahodarova E."/>
            <person name="Rychlik I."/>
        </authorList>
    </citation>
    <scope>NUCLEOTIDE SEQUENCE</scope>
    <source>
        <strain evidence="1">An824</strain>
    </source>
</reference>